<dbReference type="Proteomes" id="UP001139150">
    <property type="component" value="Unassembled WGS sequence"/>
</dbReference>
<evidence type="ECO:0000313" key="2">
    <source>
        <dbReference type="EMBL" id="MCL7746282.1"/>
    </source>
</evidence>
<keyword evidence="3" id="KW-1185">Reference proteome</keyword>
<reference evidence="2" key="1">
    <citation type="submission" date="2022-02" db="EMBL/GenBank/DDBJ databases">
        <title>Halalkalibacter sp. nov. isolated from Lonar Lake, India.</title>
        <authorList>
            <person name="Joshi A."/>
            <person name="Thite S."/>
            <person name="Lodha T."/>
        </authorList>
    </citation>
    <scope>NUCLEOTIDE SEQUENCE</scope>
    <source>
        <strain evidence="2">MEB205</strain>
    </source>
</reference>
<comment type="caution">
    <text evidence="2">The sequence shown here is derived from an EMBL/GenBank/DDBJ whole genome shotgun (WGS) entry which is preliminary data.</text>
</comment>
<protein>
    <submittedName>
        <fullName evidence="2">YjgB family protein</fullName>
    </submittedName>
</protein>
<proteinExistence type="predicted"/>
<sequence>MKSVLTIILLSLLVGCGQVSGENLSERNQDQFSLPVMSNNDSFLSFKWIEEGYNGMFSPIQANIDHSMDKVMEQLGEPRTQGHHEGGVYWEYEQATYFFDPITNKGVAIAIDVEEHQLTSEEMRKQLGTPDQSEMNEMNGYWMFVYKLEDYELLFEAKSEKDIISYAWLRKANKH</sequence>
<dbReference type="InterPro" id="IPR025453">
    <property type="entry name" value="DUF4309"/>
</dbReference>
<accession>A0A9X2A3Q0</accession>
<evidence type="ECO:0000313" key="3">
    <source>
        <dbReference type="Proteomes" id="UP001139150"/>
    </source>
</evidence>
<dbReference type="EMBL" id="JAKRYL010000003">
    <property type="protein sequence ID" value="MCL7746282.1"/>
    <property type="molecule type" value="Genomic_DNA"/>
</dbReference>
<dbReference type="RefSeq" id="WP_250095208.1">
    <property type="nucleotide sequence ID" value="NZ_JAKRYL010000003.1"/>
</dbReference>
<feature type="chain" id="PRO_5040725006" evidence="1">
    <location>
        <begin position="22"/>
        <end position="175"/>
    </location>
</feature>
<organism evidence="2 3">
    <name type="scientific">Halalkalibacter alkaliphilus</name>
    <dbReference type="NCBI Taxonomy" id="2917993"/>
    <lineage>
        <taxon>Bacteria</taxon>
        <taxon>Bacillati</taxon>
        <taxon>Bacillota</taxon>
        <taxon>Bacilli</taxon>
        <taxon>Bacillales</taxon>
        <taxon>Bacillaceae</taxon>
        <taxon>Halalkalibacter</taxon>
    </lineage>
</organism>
<dbReference type="Pfam" id="PF14172">
    <property type="entry name" value="DUF4309"/>
    <property type="match status" value="1"/>
</dbReference>
<gene>
    <name evidence="2" type="ORF">MF646_04030</name>
</gene>
<evidence type="ECO:0000256" key="1">
    <source>
        <dbReference type="SAM" id="SignalP"/>
    </source>
</evidence>
<dbReference type="AlphaFoldDB" id="A0A9X2A3Q0"/>
<dbReference type="PROSITE" id="PS51257">
    <property type="entry name" value="PROKAR_LIPOPROTEIN"/>
    <property type="match status" value="1"/>
</dbReference>
<keyword evidence="1" id="KW-0732">Signal</keyword>
<name>A0A9X2A3Q0_9BACI</name>
<feature type="signal peptide" evidence="1">
    <location>
        <begin position="1"/>
        <end position="21"/>
    </location>
</feature>